<keyword evidence="3" id="KW-1185">Reference proteome</keyword>
<dbReference type="PANTHER" id="PTHR43169">
    <property type="entry name" value="EXSB FAMILY PROTEIN"/>
    <property type="match status" value="1"/>
</dbReference>
<proteinExistence type="predicted"/>
<dbReference type="RefSeq" id="WP_341443170.1">
    <property type="nucleotide sequence ID" value="NZ_FMXR01000004.1"/>
</dbReference>
<dbReference type="InterPro" id="IPR005232">
    <property type="entry name" value="LarE"/>
</dbReference>
<name>A0A1G6A532_EUBOX</name>
<sequence>MIMKELLERYHCMKEYIKQMKNVAVAYSAGVDSTFLLYAAKEALQDDVTAYTASLYSVPQKEMDEAVWFCDEQSIKHIIVKMNELEIAGFSKNPKNRCYLCKREIFRKMKALADEQGAYELLEGSNADDRCDERPGMIAIRELKIKSPLLEYGFTKEEIRKLSKHLGLATWDKPAYACLSSRIPYGETITITKLQMIEKAESCLHKLGFRQVRVRMHTNIARIELEPGQMEKFWEKEIRERVKEELKDIGFKYVTVDLTGFESGNLNRV</sequence>
<evidence type="ECO:0008006" key="4">
    <source>
        <dbReference type="Google" id="ProtNLM"/>
    </source>
</evidence>
<evidence type="ECO:0000256" key="1">
    <source>
        <dbReference type="PIRSR" id="PIRSR006661-1"/>
    </source>
</evidence>
<dbReference type="NCBIfam" id="TIGR00268">
    <property type="entry name" value="ATP-dependent sacrificial sulfur transferase LarE"/>
    <property type="match status" value="1"/>
</dbReference>
<dbReference type="EMBL" id="FMXR01000004">
    <property type="protein sequence ID" value="SDB03542.1"/>
    <property type="molecule type" value="Genomic_DNA"/>
</dbReference>
<organism evidence="2 3">
    <name type="scientific">Eubacterium oxidoreducens</name>
    <dbReference type="NCBI Taxonomy" id="1732"/>
    <lineage>
        <taxon>Bacteria</taxon>
        <taxon>Bacillati</taxon>
        <taxon>Bacillota</taxon>
        <taxon>Clostridia</taxon>
        <taxon>Eubacteriales</taxon>
        <taxon>Eubacteriaceae</taxon>
        <taxon>Eubacterium</taxon>
    </lineage>
</organism>
<dbReference type="InterPro" id="IPR014729">
    <property type="entry name" value="Rossmann-like_a/b/a_fold"/>
</dbReference>
<accession>A0A1G6A532</accession>
<dbReference type="SUPFAM" id="SSF52402">
    <property type="entry name" value="Adenine nucleotide alpha hydrolases-like"/>
    <property type="match status" value="1"/>
</dbReference>
<dbReference type="CDD" id="cd01990">
    <property type="entry name" value="LarE-like"/>
    <property type="match status" value="1"/>
</dbReference>
<dbReference type="AlphaFoldDB" id="A0A1G6A532"/>
<dbReference type="GO" id="GO:0016783">
    <property type="term" value="F:sulfurtransferase activity"/>
    <property type="evidence" value="ECO:0007669"/>
    <property type="project" value="InterPro"/>
</dbReference>
<protein>
    <recommendedName>
        <fullName evidence="4">NAD/GMP synthase domain-containing protein</fullName>
    </recommendedName>
</protein>
<dbReference type="PANTHER" id="PTHR43169:SF2">
    <property type="entry name" value="NAD_GMP SYNTHASE DOMAIN-CONTAINING PROTEIN"/>
    <property type="match status" value="1"/>
</dbReference>
<dbReference type="STRING" id="1732.SAMN02910417_00274"/>
<dbReference type="Proteomes" id="UP000199228">
    <property type="component" value="Unassembled WGS sequence"/>
</dbReference>
<dbReference type="InterPro" id="IPR052188">
    <property type="entry name" value="Ni-pincer_cofactor_biosynth"/>
</dbReference>
<feature type="active site" description="Nucleophile and sulfur donor" evidence="1">
    <location>
        <position position="178"/>
    </location>
</feature>
<evidence type="ECO:0000313" key="3">
    <source>
        <dbReference type="Proteomes" id="UP000199228"/>
    </source>
</evidence>
<dbReference type="Gene3D" id="3.40.50.620">
    <property type="entry name" value="HUPs"/>
    <property type="match status" value="1"/>
</dbReference>
<gene>
    <name evidence="2" type="ORF">SAMN02910417_00274</name>
</gene>
<dbReference type="PIRSF" id="PIRSF006661">
    <property type="entry name" value="PP-lp_UCP006661"/>
    <property type="match status" value="1"/>
</dbReference>
<evidence type="ECO:0000313" key="2">
    <source>
        <dbReference type="EMBL" id="SDB03542.1"/>
    </source>
</evidence>
<reference evidence="2 3" key="1">
    <citation type="submission" date="2016-10" db="EMBL/GenBank/DDBJ databases">
        <authorList>
            <person name="de Groot N.N."/>
        </authorList>
    </citation>
    <scope>NUCLEOTIDE SEQUENCE [LARGE SCALE GENOMIC DNA]</scope>
    <source>
        <strain evidence="2 3">DSM 3217</strain>
    </source>
</reference>